<dbReference type="EMBL" id="JASCZI010181704">
    <property type="protein sequence ID" value="MED6185432.1"/>
    <property type="molecule type" value="Genomic_DNA"/>
</dbReference>
<sequence length="144" mass="16370">MLHEEAGGMRLQVDVGHNQLVPSSSLGIKNGIIQLLWDGRDRWIIGPSYSFPSYNLEDAIHIKNYSRCSIYKIIINIRGRELIINPKMATHSVLRNGDSLPSQEYMRLVGGREVRVELPHHGNVDRMERMVHETLAKLSDSITP</sequence>
<accession>A0ABU6WI22</accession>
<protein>
    <submittedName>
        <fullName evidence="1">Uncharacterized protein</fullName>
    </submittedName>
</protein>
<evidence type="ECO:0000313" key="1">
    <source>
        <dbReference type="EMBL" id="MED6185432.1"/>
    </source>
</evidence>
<keyword evidence="2" id="KW-1185">Reference proteome</keyword>
<name>A0ABU6WI22_9FABA</name>
<proteinExistence type="predicted"/>
<organism evidence="1 2">
    <name type="scientific">Stylosanthes scabra</name>
    <dbReference type="NCBI Taxonomy" id="79078"/>
    <lineage>
        <taxon>Eukaryota</taxon>
        <taxon>Viridiplantae</taxon>
        <taxon>Streptophyta</taxon>
        <taxon>Embryophyta</taxon>
        <taxon>Tracheophyta</taxon>
        <taxon>Spermatophyta</taxon>
        <taxon>Magnoliopsida</taxon>
        <taxon>eudicotyledons</taxon>
        <taxon>Gunneridae</taxon>
        <taxon>Pentapetalae</taxon>
        <taxon>rosids</taxon>
        <taxon>fabids</taxon>
        <taxon>Fabales</taxon>
        <taxon>Fabaceae</taxon>
        <taxon>Papilionoideae</taxon>
        <taxon>50 kb inversion clade</taxon>
        <taxon>dalbergioids sensu lato</taxon>
        <taxon>Dalbergieae</taxon>
        <taxon>Pterocarpus clade</taxon>
        <taxon>Stylosanthes</taxon>
    </lineage>
</organism>
<dbReference type="Proteomes" id="UP001341840">
    <property type="component" value="Unassembled WGS sequence"/>
</dbReference>
<comment type="caution">
    <text evidence="1">The sequence shown here is derived from an EMBL/GenBank/DDBJ whole genome shotgun (WGS) entry which is preliminary data.</text>
</comment>
<evidence type="ECO:0000313" key="2">
    <source>
        <dbReference type="Proteomes" id="UP001341840"/>
    </source>
</evidence>
<gene>
    <name evidence="1" type="ORF">PIB30_057002</name>
</gene>
<reference evidence="1 2" key="1">
    <citation type="journal article" date="2023" name="Plants (Basel)">
        <title>Bridging the Gap: Combining Genomics and Transcriptomics Approaches to Understand Stylosanthes scabra, an Orphan Legume from the Brazilian Caatinga.</title>
        <authorList>
            <person name="Ferreira-Neto J.R.C."/>
            <person name="da Silva M.D."/>
            <person name="Binneck E."/>
            <person name="de Melo N.F."/>
            <person name="da Silva R.H."/>
            <person name="de Melo A.L.T.M."/>
            <person name="Pandolfi V."/>
            <person name="Bustamante F.O."/>
            <person name="Brasileiro-Vidal A.C."/>
            <person name="Benko-Iseppon A.M."/>
        </authorList>
    </citation>
    <scope>NUCLEOTIDE SEQUENCE [LARGE SCALE GENOMIC DNA]</scope>
    <source>
        <tissue evidence="1">Leaves</tissue>
    </source>
</reference>